<keyword evidence="3" id="KW-1185">Reference proteome</keyword>
<accession>A0A2Z7CCN9</accession>
<reference evidence="2 3" key="1">
    <citation type="journal article" date="2015" name="Proc. Natl. Acad. Sci. U.S.A.">
        <title>The resurrection genome of Boea hygrometrica: A blueprint for survival of dehydration.</title>
        <authorList>
            <person name="Xiao L."/>
            <person name="Yang G."/>
            <person name="Zhang L."/>
            <person name="Yang X."/>
            <person name="Zhao S."/>
            <person name="Ji Z."/>
            <person name="Zhou Q."/>
            <person name="Hu M."/>
            <person name="Wang Y."/>
            <person name="Chen M."/>
            <person name="Xu Y."/>
            <person name="Jin H."/>
            <person name="Xiao X."/>
            <person name="Hu G."/>
            <person name="Bao F."/>
            <person name="Hu Y."/>
            <person name="Wan P."/>
            <person name="Li L."/>
            <person name="Deng X."/>
            <person name="Kuang T."/>
            <person name="Xiang C."/>
            <person name="Zhu J.K."/>
            <person name="Oliver M.J."/>
            <person name="He Y."/>
        </authorList>
    </citation>
    <scope>NUCLEOTIDE SEQUENCE [LARGE SCALE GENOMIC DNA]</scope>
    <source>
        <strain evidence="3">cv. XS01</strain>
    </source>
</reference>
<dbReference type="EMBL" id="KQ999284">
    <property type="protein sequence ID" value="KZV42243.1"/>
    <property type="molecule type" value="Genomic_DNA"/>
</dbReference>
<proteinExistence type="predicted"/>
<sequence length="225" mass="24463">MKESCVYDDAAAADEKSYGSSSANAEPMRYARCNPFVAPLSPTCLNSSNASYTAIFQNCSPNSPSDTASFDGDGVSADMRRGLSSGSSLEYQQLYNRYTLCLAQLHDSIAEAEALRLENDALRLSNSDLANRVAVLFSCDRFLCDFNRLNIASPSAAPRASQMASPQALSEHNRVKKKNTERVALPKSISVRSSGYLKINRPSTETTRQKAASQSNPETVSLIRL</sequence>
<feature type="region of interest" description="Disordered" evidence="1">
    <location>
        <begin position="158"/>
        <end position="178"/>
    </location>
</feature>
<dbReference type="OrthoDB" id="410307at2759"/>
<name>A0A2Z7CCN9_9LAMI</name>
<evidence type="ECO:0000313" key="2">
    <source>
        <dbReference type="EMBL" id="KZV42243.1"/>
    </source>
</evidence>
<dbReference type="Proteomes" id="UP000250235">
    <property type="component" value="Unassembled WGS sequence"/>
</dbReference>
<feature type="compositionally biased region" description="Polar residues" evidence="1">
    <location>
        <begin position="201"/>
        <end position="219"/>
    </location>
</feature>
<protein>
    <submittedName>
        <fullName evidence="2">Zinc finger CCCH domain-containing protein 14</fullName>
    </submittedName>
</protein>
<evidence type="ECO:0000313" key="3">
    <source>
        <dbReference type="Proteomes" id="UP000250235"/>
    </source>
</evidence>
<dbReference type="AlphaFoldDB" id="A0A2Z7CCN9"/>
<gene>
    <name evidence="2" type="ORF">F511_13342</name>
</gene>
<organism evidence="2 3">
    <name type="scientific">Dorcoceras hygrometricum</name>
    <dbReference type="NCBI Taxonomy" id="472368"/>
    <lineage>
        <taxon>Eukaryota</taxon>
        <taxon>Viridiplantae</taxon>
        <taxon>Streptophyta</taxon>
        <taxon>Embryophyta</taxon>
        <taxon>Tracheophyta</taxon>
        <taxon>Spermatophyta</taxon>
        <taxon>Magnoliopsida</taxon>
        <taxon>eudicotyledons</taxon>
        <taxon>Gunneridae</taxon>
        <taxon>Pentapetalae</taxon>
        <taxon>asterids</taxon>
        <taxon>lamiids</taxon>
        <taxon>Lamiales</taxon>
        <taxon>Gesneriaceae</taxon>
        <taxon>Didymocarpoideae</taxon>
        <taxon>Trichosporeae</taxon>
        <taxon>Loxocarpinae</taxon>
        <taxon>Dorcoceras</taxon>
    </lineage>
</organism>
<feature type="region of interest" description="Disordered" evidence="1">
    <location>
        <begin position="196"/>
        <end position="225"/>
    </location>
</feature>
<evidence type="ECO:0000256" key="1">
    <source>
        <dbReference type="SAM" id="MobiDB-lite"/>
    </source>
</evidence>